<name>A0ABV2U1N3_9ACTN</name>
<comment type="caution">
    <text evidence="1">The sequence shown here is derived from an EMBL/GenBank/DDBJ whole genome shotgun (WGS) entry which is preliminary data.</text>
</comment>
<dbReference type="RefSeq" id="WP_356708377.1">
    <property type="nucleotide sequence ID" value="NZ_JBEXIP010000001.1"/>
</dbReference>
<organism evidence="1 2">
    <name type="scientific">Streptomyces sp. 900116325</name>
    <dbReference type="NCBI Taxonomy" id="3154295"/>
    <lineage>
        <taxon>Bacteria</taxon>
        <taxon>Bacillati</taxon>
        <taxon>Actinomycetota</taxon>
        <taxon>Actinomycetes</taxon>
        <taxon>Kitasatosporales</taxon>
        <taxon>Streptomycetaceae</taxon>
        <taxon>Streptomyces</taxon>
    </lineage>
</organism>
<accession>A0ABV2U1N3</accession>
<gene>
    <name evidence="1" type="ORF">ABZV61_02930</name>
</gene>
<protein>
    <submittedName>
        <fullName evidence="1">Uncharacterized protein</fullName>
    </submittedName>
</protein>
<keyword evidence="2" id="KW-1185">Reference proteome</keyword>
<proteinExistence type="predicted"/>
<dbReference type="EMBL" id="JBEXIP010000001">
    <property type="protein sequence ID" value="MET8431754.1"/>
    <property type="molecule type" value="Genomic_DNA"/>
</dbReference>
<dbReference type="Proteomes" id="UP001550044">
    <property type="component" value="Unassembled WGS sequence"/>
</dbReference>
<sequence>MKRFACTLTPENYDTACDLAGSVLLRRIPAASTILQITEGGAWDAFSTGVYMAADFENVIRYTGSAIRDGSVGDRVQEHVLSGRAVRWTRLMVVPLAADTEEDLVRSIEGRIGAVLRPLDTKRLPAFGGPRRPAQRRAF</sequence>
<evidence type="ECO:0000313" key="1">
    <source>
        <dbReference type="EMBL" id="MET8431754.1"/>
    </source>
</evidence>
<reference evidence="1 2" key="1">
    <citation type="submission" date="2024-06" db="EMBL/GenBank/DDBJ databases">
        <title>The Natural Products Discovery Center: Release of the First 8490 Sequenced Strains for Exploring Actinobacteria Biosynthetic Diversity.</title>
        <authorList>
            <person name="Kalkreuter E."/>
            <person name="Kautsar S.A."/>
            <person name="Yang D."/>
            <person name="Bader C.D."/>
            <person name="Teijaro C.N."/>
            <person name="Fluegel L."/>
            <person name="Davis C.M."/>
            <person name="Simpson J.R."/>
            <person name="Lauterbach L."/>
            <person name="Steele A.D."/>
            <person name="Gui C."/>
            <person name="Meng S."/>
            <person name="Li G."/>
            <person name="Viehrig K."/>
            <person name="Ye F."/>
            <person name="Su P."/>
            <person name="Kiefer A.F."/>
            <person name="Nichols A."/>
            <person name="Cepeda A.J."/>
            <person name="Yan W."/>
            <person name="Fan B."/>
            <person name="Jiang Y."/>
            <person name="Adhikari A."/>
            <person name="Zheng C.-J."/>
            <person name="Schuster L."/>
            <person name="Cowan T.M."/>
            <person name="Smanski M.J."/>
            <person name="Chevrette M.G."/>
            <person name="De Carvalho L.P.S."/>
            <person name="Shen B."/>
        </authorList>
    </citation>
    <scope>NUCLEOTIDE SEQUENCE [LARGE SCALE GENOMIC DNA]</scope>
    <source>
        <strain evidence="1 2">NPDC005137</strain>
    </source>
</reference>
<evidence type="ECO:0000313" key="2">
    <source>
        <dbReference type="Proteomes" id="UP001550044"/>
    </source>
</evidence>